<proteinExistence type="predicted"/>
<gene>
    <name evidence="1" type="ORF">Q5I04_04660</name>
    <name evidence="2" type="ORF">Q5I06_04975</name>
</gene>
<dbReference type="EMBL" id="JAUPEV010000006">
    <property type="protein sequence ID" value="MDO7253199.1"/>
    <property type="molecule type" value="Genomic_DNA"/>
</dbReference>
<evidence type="ECO:0000313" key="1">
    <source>
        <dbReference type="EMBL" id="MDO7253199.1"/>
    </source>
</evidence>
<dbReference type="Proteomes" id="UP001240777">
    <property type="component" value="Unassembled WGS sequence"/>
</dbReference>
<reference evidence="2 4" key="1">
    <citation type="submission" date="2023-07" db="EMBL/GenBank/DDBJ databases">
        <title>Unpublished Manusciprt.</title>
        <authorList>
            <person name="Aydin F."/>
            <person name="Tarhane S."/>
            <person name="Saticioglu I.B."/>
            <person name="Karakaya E."/>
            <person name="Abay S."/>
            <person name="Guran O."/>
            <person name="Bozkurt E."/>
            <person name="Uzum N."/>
            <person name="Olgun K."/>
            <person name="Jablonski D."/>
        </authorList>
    </citation>
    <scope>NUCLEOTIDE SEQUENCE</scope>
    <source>
        <strain evidence="4">faydin-H75</strain>
        <strain evidence="2">Faydin-H76</strain>
    </source>
</reference>
<dbReference type="EMBL" id="JAUYZK010000006">
    <property type="protein sequence ID" value="MDP2539123.1"/>
    <property type="molecule type" value="Genomic_DNA"/>
</dbReference>
<name>A0AA90T576_9HELI</name>
<sequence>MFGVAFFDEDLSVDRFKEEINTTPRSVSTLTCTKKPTGETVCSSTGGVTLLVVGVQLVLQPYQKNFY</sequence>
<evidence type="ECO:0000313" key="2">
    <source>
        <dbReference type="EMBL" id="MDP2539123.1"/>
    </source>
</evidence>
<keyword evidence="4" id="KW-1185">Reference proteome</keyword>
<organism evidence="2 3">
    <name type="scientific">Helicobacter cappadocius</name>
    <dbReference type="NCBI Taxonomy" id="3063998"/>
    <lineage>
        <taxon>Bacteria</taxon>
        <taxon>Pseudomonadati</taxon>
        <taxon>Campylobacterota</taxon>
        <taxon>Epsilonproteobacteria</taxon>
        <taxon>Campylobacterales</taxon>
        <taxon>Helicobacteraceae</taxon>
        <taxon>Helicobacter</taxon>
    </lineage>
</organism>
<reference evidence="1 3" key="3">
    <citation type="journal article" date="2024" name="Syst. Appl. Microbiol.">
        <title>Helicobacter cappadocius sp. nov., from lizards: The first psychrotrophic Helicobacter species.</title>
        <authorList>
            <person name="Aydin F."/>
            <person name="Tarhane S."/>
            <person name="Karakaya E."/>
            <person name="Abay S."/>
            <person name="Kayman T."/>
            <person name="Guran O."/>
            <person name="Bozkurt E."/>
            <person name="Uzum N."/>
            <person name="Avci A."/>
            <person name="Olgun K."/>
            <person name="Jablonski D."/>
            <person name="Guran C."/>
            <person name="Burcin Saticioglu I."/>
        </authorList>
    </citation>
    <scope>NUCLEOTIDE SEQUENCE [LARGE SCALE GENOMIC DNA]</scope>
    <source>
        <strain evidence="1">Faydin-H75</strain>
        <strain evidence="3">faydin-H76</strain>
    </source>
</reference>
<dbReference type="RefSeq" id="WP_305517046.1">
    <property type="nucleotide sequence ID" value="NZ_JAUPEV010000006.1"/>
</dbReference>
<reference evidence="1" key="2">
    <citation type="submission" date="2023-07" db="EMBL/GenBank/DDBJ databases">
        <authorList>
            <person name="Aydin F."/>
            <person name="Tarhane S."/>
            <person name="Saticioglu I.B."/>
            <person name="Karakaya E."/>
            <person name="Abay S."/>
            <person name="Guran O."/>
            <person name="Bozkurt E."/>
            <person name="Uzum N."/>
            <person name="Olgun K."/>
            <person name="Jablonski D."/>
        </authorList>
    </citation>
    <scope>NUCLEOTIDE SEQUENCE</scope>
    <source>
        <strain evidence="1">Faydin-H75</strain>
    </source>
</reference>
<comment type="caution">
    <text evidence="2">The sequence shown here is derived from an EMBL/GenBank/DDBJ whole genome shotgun (WGS) entry which is preliminary data.</text>
</comment>
<protein>
    <submittedName>
        <fullName evidence="2">Uncharacterized protein</fullName>
    </submittedName>
</protein>
<accession>A0AA90T576</accession>
<dbReference type="AlphaFoldDB" id="A0AA90T576"/>
<evidence type="ECO:0000313" key="3">
    <source>
        <dbReference type="Proteomes" id="UP001177258"/>
    </source>
</evidence>
<dbReference type="Proteomes" id="UP001177258">
    <property type="component" value="Unassembled WGS sequence"/>
</dbReference>
<evidence type="ECO:0000313" key="4">
    <source>
        <dbReference type="Proteomes" id="UP001240777"/>
    </source>
</evidence>